<accession>D5BTD7</accession>
<reference evidence="1 2" key="1">
    <citation type="journal article" date="2010" name="J. Bacteriol.">
        <title>Complete genome sequence of "Candidatus Puniceispirillum marinum" IMCC1322, a representative of the SAR116 clade in the Alphaproteobacteria.</title>
        <authorList>
            <person name="Oh H.M."/>
            <person name="Kwon K.K."/>
            <person name="Kang I."/>
            <person name="Kang S.G."/>
            <person name="Lee J.H."/>
            <person name="Kim S.J."/>
            <person name="Cho J.C."/>
        </authorList>
    </citation>
    <scope>NUCLEOTIDE SEQUENCE [LARGE SCALE GENOMIC DNA]</scope>
    <source>
        <strain evidence="1 2">IMCC1322</strain>
    </source>
</reference>
<dbReference type="EMBL" id="CP001751">
    <property type="protein sequence ID" value="ADE39534.1"/>
    <property type="molecule type" value="Genomic_DNA"/>
</dbReference>
<evidence type="ECO:0000313" key="1">
    <source>
        <dbReference type="EMBL" id="ADE39534.1"/>
    </source>
</evidence>
<name>D5BTD7_PUNMI</name>
<organism evidence="1 2">
    <name type="scientific">Puniceispirillum marinum (strain IMCC1322)</name>
    <dbReference type="NCBI Taxonomy" id="488538"/>
    <lineage>
        <taxon>Bacteria</taxon>
        <taxon>Pseudomonadati</taxon>
        <taxon>Pseudomonadota</taxon>
        <taxon>Alphaproteobacteria</taxon>
        <taxon>Candidatus Puniceispirillales</taxon>
        <taxon>Candidatus Puniceispirillaceae</taxon>
        <taxon>Candidatus Puniceispirillum</taxon>
    </lineage>
</organism>
<dbReference type="RefSeq" id="WP_013046161.1">
    <property type="nucleotide sequence ID" value="NC_014010.1"/>
</dbReference>
<evidence type="ECO:0000313" key="2">
    <source>
        <dbReference type="Proteomes" id="UP000007460"/>
    </source>
</evidence>
<dbReference type="KEGG" id="apb:SAR116_1291"/>
<dbReference type="AlphaFoldDB" id="D5BTD7"/>
<proteinExistence type="predicted"/>
<dbReference type="HOGENOM" id="CLU_2384039_0_0_5"/>
<protein>
    <submittedName>
        <fullName evidence="1">Putative fatty acid metabolism AMP-binding protein</fullName>
    </submittedName>
</protein>
<dbReference type="Proteomes" id="UP000007460">
    <property type="component" value="Chromosome"/>
</dbReference>
<gene>
    <name evidence="1" type="ordered locus">SAR116_1291</name>
</gene>
<sequence length="94" mass="10648">METYKKEALAIIEGIMTKANEEISDKLDDLFDDMEFRDFVDHDGEINALKAFYHKLIADQLINQGVTPVDIPLKFYTAGNTGLPVPVVDFEQVK</sequence>
<keyword evidence="2" id="KW-1185">Reference proteome</keyword>